<evidence type="ECO:0000313" key="2">
    <source>
        <dbReference type="Proteomes" id="UP000245124"/>
    </source>
</evidence>
<gene>
    <name evidence="1" type="ORF">NIES4072_72440</name>
</gene>
<dbReference type="Proteomes" id="UP000245124">
    <property type="component" value="Unassembled WGS sequence"/>
</dbReference>
<accession>A0A2R5FXP7</accession>
<reference evidence="1 2" key="1">
    <citation type="submission" date="2017-06" db="EMBL/GenBank/DDBJ databases">
        <title>Genome sequencing of cyanobaciteial culture collection at National Institute for Environmental Studies (NIES).</title>
        <authorList>
            <person name="Hirose Y."/>
            <person name="Shimura Y."/>
            <person name="Fujisawa T."/>
            <person name="Nakamura Y."/>
            <person name="Kawachi M."/>
        </authorList>
    </citation>
    <scope>NUCLEOTIDE SEQUENCE [LARGE SCALE GENOMIC DNA]</scope>
    <source>
        <strain evidence="1 2">NIES-4072</strain>
    </source>
</reference>
<keyword evidence="2" id="KW-1185">Reference proteome</keyword>
<comment type="caution">
    <text evidence="1">The sequence shown here is derived from an EMBL/GenBank/DDBJ whole genome shotgun (WGS) entry which is preliminary data.</text>
</comment>
<dbReference type="RefSeq" id="WP_181374376.1">
    <property type="nucleotide sequence ID" value="NZ_BDUD01000004.1"/>
</dbReference>
<proteinExistence type="predicted"/>
<protein>
    <submittedName>
        <fullName evidence="1">Uncharacterized protein</fullName>
    </submittedName>
</protein>
<dbReference type="EMBL" id="BDUD01000004">
    <property type="protein sequence ID" value="GBG23532.1"/>
    <property type="molecule type" value="Genomic_DNA"/>
</dbReference>
<name>A0A2R5FXP7_NOSCO</name>
<evidence type="ECO:0000313" key="1">
    <source>
        <dbReference type="EMBL" id="GBG23532.1"/>
    </source>
</evidence>
<dbReference type="AlphaFoldDB" id="A0A2R5FXP7"/>
<sequence length="261" mass="29548">MSETQDKFSRQDLFELLGEKYAPAKIIAGLQELAKSDPDINQDVEDDAKEFSIDICDRLEKLFSLAQTTLDQSKLLGGESNLANIQTHAIESVSEQLHLAGVSRETFKAFLDIVAGKTVAQALAVHEFEQELFDEITSELDVRSLQRRTEQGFDEIAFIYQLAKNPEIRQQITQEYGLKTGDEVKQEVQTLITGATVGWEQREKVRSGFSSQLHPYILNKIWFFSCDRILKQAIYVPDFSTSQNRVAPLSQLEELVGKVDE</sequence>
<organism evidence="1 2">
    <name type="scientific">Nostoc commune NIES-4072</name>
    <dbReference type="NCBI Taxonomy" id="2005467"/>
    <lineage>
        <taxon>Bacteria</taxon>
        <taxon>Bacillati</taxon>
        <taxon>Cyanobacteriota</taxon>
        <taxon>Cyanophyceae</taxon>
        <taxon>Nostocales</taxon>
        <taxon>Nostocaceae</taxon>
        <taxon>Nostoc</taxon>
    </lineage>
</organism>